<evidence type="ECO:0000313" key="5">
    <source>
        <dbReference type="EMBL" id="POB48437.1"/>
    </source>
</evidence>
<dbReference type="InterPro" id="IPR004564">
    <property type="entry name" value="OM_lipoprot_carrier_LolA-like"/>
</dbReference>
<comment type="subunit">
    <text evidence="1">Monomer.</text>
</comment>
<dbReference type="Pfam" id="PF03548">
    <property type="entry name" value="LolA"/>
    <property type="match status" value="1"/>
</dbReference>
<reference evidence="5 6" key="1">
    <citation type="journal article" date="2018" name="Front. Microbiol.">
        <title>Phylogeny of Vibrio vulnificus from the Analysis of the Core-Genome: Implications for Intra-Species Taxonomy.</title>
        <authorList>
            <person name="Roig F.J."/>
            <person name="Gonzalez-Candelas F."/>
            <person name="Sanjuan E."/>
            <person name="Fouz B."/>
            <person name="Feil E.J."/>
            <person name="Llorens C."/>
            <person name="Baker-Austin C."/>
            <person name="Oliver J.D."/>
            <person name="Danin-Poleg Y."/>
            <person name="Gibas C.J."/>
            <person name="Kashi Y."/>
            <person name="Gulig P.A."/>
            <person name="Morrison S.S."/>
            <person name="Amaro C."/>
        </authorList>
    </citation>
    <scope>NUCLEOTIDE SEQUENCE [LARGE SCALE GENOMIC DNA]</scope>
    <source>
        <strain evidence="5 6">CECT4608</strain>
    </source>
</reference>
<dbReference type="PANTHER" id="PTHR35869:SF1">
    <property type="entry name" value="OUTER-MEMBRANE LIPOPROTEIN CARRIER PROTEIN"/>
    <property type="match status" value="1"/>
</dbReference>
<proteinExistence type="predicted"/>
<evidence type="ECO:0000256" key="2">
    <source>
        <dbReference type="ARBA" id="ARBA00022448"/>
    </source>
</evidence>
<name>A0A2S3R403_VIBVL</name>
<keyword evidence="2" id="KW-0813">Transport</keyword>
<dbReference type="EMBL" id="PDGH01000077">
    <property type="protein sequence ID" value="POB48437.1"/>
    <property type="molecule type" value="Genomic_DNA"/>
</dbReference>
<evidence type="ECO:0000256" key="3">
    <source>
        <dbReference type="ARBA" id="ARBA00022729"/>
    </source>
</evidence>
<keyword evidence="4" id="KW-0653">Protein transport</keyword>
<evidence type="ECO:0000256" key="1">
    <source>
        <dbReference type="ARBA" id="ARBA00011245"/>
    </source>
</evidence>
<gene>
    <name evidence="5" type="ORF">CRN52_09705</name>
</gene>
<evidence type="ECO:0000313" key="6">
    <source>
        <dbReference type="Proteomes" id="UP000237466"/>
    </source>
</evidence>
<evidence type="ECO:0000256" key="4">
    <source>
        <dbReference type="ARBA" id="ARBA00022927"/>
    </source>
</evidence>
<dbReference type="InterPro" id="IPR029046">
    <property type="entry name" value="LolA/LolB/LppX"/>
</dbReference>
<dbReference type="GO" id="GO:0015031">
    <property type="term" value="P:protein transport"/>
    <property type="evidence" value="ECO:0007669"/>
    <property type="project" value="UniProtKB-KW"/>
</dbReference>
<comment type="caution">
    <text evidence="5">The sequence shown here is derived from an EMBL/GenBank/DDBJ whole genome shotgun (WGS) entry which is preliminary data.</text>
</comment>
<dbReference type="PANTHER" id="PTHR35869">
    <property type="entry name" value="OUTER-MEMBRANE LIPOPROTEIN CARRIER PROTEIN"/>
    <property type="match status" value="1"/>
</dbReference>
<dbReference type="AlphaFoldDB" id="A0A2S3R403"/>
<dbReference type="CDD" id="cd16325">
    <property type="entry name" value="LolA"/>
    <property type="match status" value="1"/>
</dbReference>
<dbReference type="SUPFAM" id="SSF89392">
    <property type="entry name" value="Prokaryotic lipoproteins and lipoprotein localization factors"/>
    <property type="match status" value="1"/>
</dbReference>
<dbReference type="RefSeq" id="WP_103200223.1">
    <property type="nucleotide sequence ID" value="NZ_AP026552.1"/>
</dbReference>
<sequence length="218" mass="25127">MASERSVPMLMSWRQHTLTLWLLVCTLFSPLSWAQVNNLDELQAQLSKHDLVRGQFTQQRHLEMFNQPLSSQGQFVLDKSHGLLWQQQTPFPVNLVLTQDKLRQSFAGQAPQVITAEQNPMAFYFSRIFLSVFHGDTSALQREFELTLHVDDNGWQLDLTPTAAPLNAVFSKITLRGNEEIDQLELVEKRGDRTDIQFSQQTHTPKQLSETEQKQFAF</sequence>
<keyword evidence="3" id="KW-0732">Signal</keyword>
<evidence type="ECO:0008006" key="7">
    <source>
        <dbReference type="Google" id="ProtNLM"/>
    </source>
</evidence>
<dbReference type="Gene3D" id="2.50.20.10">
    <property type="entry name" value="Lipoprotein localisation LolA/LolB/LppX"/>
    <property type="match status" value="1"/>
</dbReference>
<accession>A0A2S3R403</accession>
<organism evidence="5 6">
    <name type="scientific">Vibrio vulnificus</name>
    <dbReference type="NCBI Taxonomy" id="672"/>
    <lineage>
        <taxon>Bacteria</taxon>
        <taxon>Pseudomonadati</taxon>
        <taxon>Pseudomonadota</taxon>
        <taxon>Gammaproteobacteria</taxon>
        <taxon>Vibrionales</taxon>
        <taxon>Vibrionaceae</taxon>
        <taxon>Vibrio</taxon>
    </lineage>
</organism>
<protein>
    <recommendedName>
        <fullName evidence="7">Outer membrane lipoprotein carrier protein LolA</fullName>
    </recommendedName>
</protein>
<dbReference type="Proteomes" id="UP000237466">
    <property type="component" value="Unassembled WGS sequence"/>
</dbReference>